<name>A0A8J5WDS3_ZIZPA</name>
<dbReference type="AlphaFoldDB" id="A0A8J5WDS3"/>
<dbReference type="EMBL" id="JAAALK010000082">
    <property type="protein sequence ID" value="KAG8088221.1"/>
    <property type="molecule type" value="Genomic_DNA"/>
</dbReference>
<dbReference type="Proteomes" id="UP000729402">
    <property type="component" value="Unassembled WGS sequence"/>
</dbReference>
<evidence type="ECO:0000313" key="2">
    <source>
        <dbReference type="EMBL" id="KAG8088221.1"/>
    </source>
</evidence>
<accession>A0A8J5WDS3</accession>
<evidence type="ECO:0008006" key="4">
    <source>
        <dbReference type="Google" id="ProtNLM"/>
    </source>
</evidence>
<feature type="region of interest" description="Disordered" evidence="1">
    <location>
        <begin position="582"/>
        <end position="602"/>
    </location>
</feature>
<organism evidence="2 3">
    <name type="scientific">Zizania palustris</name>
    <name type="common">Northern wild rice</name>
    <dbReference type="NCBI Taxonomy" id="103762"/>
    <lineage>
        <taxon>Eukaryota</taxon>
        <taxon>Viridiplantae</taxon>
        <taxon>Streptophyta</taxon>
        <taxon>Embryophyta</taxon>
        <taxon>Tracheophyta</taxon>
        <taxon>Spermatophyta</taxon>
        <taxon>Magnoliopsida</taxon>
        <taxon>Liliopsida</taxon>
        <taxon>Poales</taxon>
        <taxon>Poaceae</taxon>
        <taxon>BOP clade</taxon>
        <taxon>Oryzoideae</taxon>
        <taxon>Oryzeae</taxon>
        <taxon>Zizaniinae</taxon>
        <taxon>Zizania</taxon>
    </lineage>
</organism>
<protein>
    <recommendedName>
        <fullName evidence="4">SAP domain-containing protein</fullName>
    </recommendedName>
</protein>
<reference evidence="2" key="2">
    <citation type="submission" date="2021-02" db="EMBL/GenBank/DDBJ databases">
        <authorList>
            <person name="Kimball J.A."/>
            <person name="Haas M.W."/>
            <person name="Macchietto M."/>
            <person name="Kono T."/>
            <person name="Duquette J."/>
            <person name="Shao M."/>
        </authorList>
    </citation>
    <scope>NUCLEOTIDE SEQUENCE</scope>
    <source>
        <tissue evidence="2">Fresh leaf tissue</tissue>
    </source>
</reference>
<evidence type="ECO:0000313" key="3">
    <source>
        <dbReference type="Proteomes" id="UP000729402"/>
    </source>
</evidence>
<dbReference type="OrthoDB" id="1922499at2759"/>
<gene>
    <name evidence="2" type="ORF">GUJ93_ZPchr0010g7498</name>
</gene>
<feature type="region of interest" description="Disordered" evidence="1">
    <location>
        <begin position="416"/>
        <end position="465"/>
    </location>
</feature>
<sequence length="655" mass="72850">MATLFCSNSAMFRNKVLVRAAPTAPPPPFLLRQVSFHSAVPALGLDILCCRLSRRHHLACIPQPPSDALVVYQRCQSRVAVEVVSEIAAASTGASVGDEEEVVCPGSLVAKAVECGLRSLMLEHGWRCLGESIYVHSTFAPTEERTDLCALNVEVKLGRNNDLEFIVSPDALCFFTHKMETFKDGKEVILDGCNFETACTTLPTLQEGHVVGFSKILPTGQCLDEFMQLCSVKHGLEANYSYHAAVRLTYGTSREIWLPSSFVLRGLGLQPAPKSYRESKAMSALQSFIRLLNAWNFFGQSQLVIKEQSLLNCTTTLPTWDKAISNARTENSEDLALVHTKFVTKDQSFTLDFRTPKPAVLCSPSVKSWGNKAQERLLSLDNVGTSNEKCSINHGCQMQPIVPTSSDKSQVILWKPSFSRRKSDKEQRRKHYSDHFSANNSNKSSGTALTNSAQDSGNHKTEHAEFVDRSCQRVILKAHLQDYSQKENLDESRKSKDYIPHVLDETKALPSIKKDVLITKVMKPTSKCVDSSDETTTAAKLKTKRKVQKDELSAVKKTNTKTEYVKKESTKKVVDQQKDELAKKATKTKNNRIAPTSTSTKTNSDDIVRKVIDHHKRGELRLLTIADLKCFLSARKAKVGGTKEMLIKRAVELLA</sequence>
<feature type="compositionally biased region" description="Polar residues" evidence="1">
    <location>
        <begin position="436"/>
        <end position="456"/>
    </location>
</feature>
<keyword evidence="3" id="KW-1185">Reference proteome</keyword>
<feature type="compositionally biased region" description="Polar residues" evidence="1">
    <location>
        <begin position="591"/>
        <end position="602"/>
    </location>
</feature>
<evidence type="ECO:0000256" key="1">
    <source>
        <dbReference type="SAM" id="MobiDB-lite"/>
    </source>
</evidence>
<reference evidence="2" key="1">
    <citation type="journal article" date="2021" name="bioRxiv">
        <title>Whole Genome Assembly and Annotation of Northern Wild Rice, Zizania palustris L., Supports a Whole Genome Duplication in the Zizania Genus.</title>
        <authorList>
            <person name="Haas M."/>
            <person name="Kono T."/>
            <person name="Macchietto M."/>
            <person name="Millas R."/>
            <person name="McGilp L."/>
            <person name="Shao M."/>
            <person name="Duquette J."/>
            <person name="Hirsch C.N."/>
            <person name="Kimball J."/>
        </authorList>
    </citation>
    <scope>NUCLEOTIDE SEQUENCE</scope>
    <source>
        <tissue evidence="2">Fresh leaf tissue</tissue>
    </source>
</reference>
<comment type="caution">
    <text evidence="2">The sequence shown here is derived from an EMBL/GenBank/DDBJ whole genome shotgun (WGS) entry which is preliminary data.</text>
</comment>
<proteinExistence type="predicted"/>